<keyword evidence="3" id="KW-1185">Reference proteome</keyword>
<sequence length="82" mass="8853">MKKTSRQDGSSHEGLEKAAQRNGPLLARRTGCQVVLYMSRVHLRSARPAILLRTTAGLLAYGSLHSISLPGRGQWVPCGGAR</sequence>
<evidence type="ECO:0000256" key="1">
    <source>
        <dbReference type="SAM" id="MobiDB-lite"/>
    </source>
</evidence>
<feature type="compositionally biased region" description="Basic and acidic residues" evidence="1">
    <location>
        <begin position="1"/>
        <end position="19"/>
    </location>
</feature>
<reference evidence="2" key="1">
    <citation type="submission" date="2015-08" db="EMBL/GenBank/DDBJ databases">
        <title>Draft genome sequence of Komagataeibacter europaeus CECT 8546 a cellulose producer strain from vinegar produced by the traditional method.</title>
        <authorList>
            <person name="Poehlein A."/>
            <person name="Valera M.J."/>
            <person name="Haack F.S."/>
            <person name="Mas A."/>
            <person name="Daniel R."/>
            <person name="Streit W.R."/>
            <person name="Mateo E."/>
        </authorList>
    </citation>
    <scope>NUCLEOTIDE SEQUENCE [LARGE SCALE GENOMIC DNA]</scope>
    <source>
        <strain evidence="2">CECT 8546</strain>
    </source>
</reference>
<comment type="caution">
    <text evidence="2">The sequence shown here is derived from an EMBL/GenBank/DDBJ whole genome shotgun (WGS) entry which is preliminary data.</text>
</comment>
<dbReference type="PATRIC" id="fig|33995.3.peg.3781"/>
<accession>A0A0M0EDT7</accession>
<name>A0A0M0EDT7_KOMEU</name>
<protein>
    <submittedName>
        <fullName evidence="2">Uncharacterized protein</fullName>
    </submittedName>
</protein>
<dbReference type="EMBL" id="LHUQ01000044">
    <property type="protein sequence ID" value="KON63096.1"/>
    <property type="molecule type" value="Genomic_DNA"/>
</dbReference>
<gene>
    <name evidence="2" type="ORF">KOEU_34170</name>
</gene>
<evidence type="ECO:0000313" key="2">
    <source>
        <dbReference type="EMBL" id="KON63096.1"/>
    </source>
</evidence>
<feature type="region of interest" description="Disordered" evidence="1">
    <location>
        <begin position="1"/>
        <end position="22"/>
    </location>
</feature>
<proteinExistence type="predicted"/>
<dbReference type="Proteomes" id="UP000037566">
    <property type="component" value="Unassembled WGS sequence"/>
</dbReference>
<evidence type="ECO:0000313" key="3">
    <source>
        <dbReference type="Proteomes" id="UP000037566"/>
    </source>
</evidence>
<organism evidence="2 3">
    <name type="scientific">Komagataeibacter europaeus</name>
    <name type="common">Gluconacetobacter europaeus</name>
    <dbReference type="NCBI Taxonomy" id="33995"/>
    <lineage>
        <taxon>Bacteria</taxon>
        <taxon>Pseudomonadati</taxon>
        <taxon>Pseudomonadota</taxon>
        <taxon>Alphaproteobacteria</taxon>
        <taxon>Acetobacterales</taxon>
        <taxon>Acetobacteraceae</taxon>
        <taxon>Komagataeibacter</taxon>
    </lineage>
</organism>
<dbReference type="AlphaFoldDB" id="A0A0M0EDT7"/>